<dbReference type="OrthoDB" id="9813074at2"/>
<evidence type="ECO:0000313" key="10">
    <source>
        <dbReference type="Proteomes" id="UP000270678"/>
    </source>
</evidence>
<dbReference type="Gene3D" id="1.20.1540.10">
    <property type="entry name" value="Rhomboid-like"/>
    <property type="match status" value="1"/>
</dbReference>
<keyword evidence="5 7" id="KW-1133">Transmembrane helix</keyword>
<keyword evidence="3 7" id="KW-0812">Transmembrane</keyword>
<gene>
    <name evidence="9" type="ORF">EI981_19305</name>
</gene>
<evidence type="ECO:0000256" key="1">
    <source>
        <dbReference type="ARBA" id="ARBA00004141"/>
    </source>
</evidence>
<dbReference type="PANTHER" id="PTHR43731">
    <property type="entry name" value="RHOMBOID PROTEASE"/>
    <property type="match status" value="1"/>
</dbReference>
<feature type="transmembrane region" description="Helical" evidence="7">
    <location>
        <begin position="100"/>
        <end position="119"/>
    </location>
</feature>
<dbReference type="EMBL" id="CP034346">
    <property type="protein sequence ID" value="AZS16384.1"/>
    <property type="molecule type" value="Genomic_DNA"/>
</dbReference>
<feature type="domain" description="Peptidase S54 rhomboid" evidence="8">
    <location>
        <begin position="59"/>
        <end position="199"/>
    </location>
</feature>
<dbReference type="GO" id="GO:0004252">
    <property type="term" value="F:serine-type endopeptidase activity"/>
    <property type="evidence" value="ECO:0007669"/>
    <property type="project" value="InterPro"/>
</dbReference>
<dbReference type="InterPro" id="IPR035952">
    <property type="entry name" value="Rhomboid-like_sf"/>
</dbReference>
<feature type="transmembrane region" description="Helical" evidence="7">
    <location>
        <begin position="12"/>
        <end position="32"/>
    </location>
</feature>
<protein>
    <submittedName>
        <fullName evidence="9">Rhomboid family intramembrane serine protease</fullName>
    </submittedName>
</protein>
<keyword evidence="6 7" id="KW-0472">Membrane</keyword>
<evidence type="ECO:0000313" key="9">
    <source>
        <dbReference type="EMBL" id="AZS16384.1"/>
    </source>
</evidence>
<dbReference type="GO" id="GO:0006508">
    <property type="term" value="P:proteolysis"/>
    <property type="evidence" value="ECO:0007669"/>
    <property type="project" value="UniProtKB-KW"/>
</dbReference>
<evidence type="ECO:0000256" key="7">
    <source>
        <dbReference type="SAM" id="Phobius"/>
    </source>
</evidence>
<dbReference type="AlphaFoldDB" id="A0A3S9V1A4"/>
<feature type="transmembrane region" description="Helical" evidence="7">
    <location>
        <begin position="184"/>
        <end position="201"/>
    </location>
</feature>
<dbReference type="Pfam" id="PF01694">
    <property type="entry name" value="Rhomboid"/>
    <property type="match status" value="1"/>
</dbReference>
<dbReference type="KEGG" id="plut:EI981_19305"/>
<comment type="similarity">
    <text evidence="2">Belongs to the peptidase S54 family.</text>
</comment>
<dbReference type="InterPro" id="IPR022764">
    <property type="entry name" value="Peptidase_S54_rhomboid_dom"/>
</dbReference>
<dbReference type="GO" id="GO:0016020">
    <property type="term" value="C:membrane"/>
    <property type="evidence" value="ECO:0007669"/>
    <property type="project" value="UniProtKB-SubCell"/>
</dbReference>
<dbReference type="Proteomes" id="UP000270678">
    <property type="component" value="Chromosome"/>
</dbReference>
<accession>A0A3S9V1A4</accession>
<evidence type="ECO:0000256" key="4">
    <source>
        <dbReference type="ARBA" id="ARBA00022801"/>
    </source>
</evidence>
<dbReference type="RefSeq" id="WP_127000940.1">
    <property type="nucleotide sequence ID" value="NZ_CP034346.1"/>
</dbReference>
<evidence type="ECO:0000256" key="2">
    <source>
        <dbReference type="ARBA" id="ARBA00009045"/>
    </source>
</evidence>
<evidence type="ECO:0000256" key="5">
    <source>
        <dbReference type="ARBA" id="ARBA00022989"/>
    </source>
</evidence>
<evidence type="ECO:0000259" key="8">
    <source>
        <dbReference type="Pfam" id="PF01694"/>
    </source>
</evidence>
<dbReference type="SUPFAM" id="SSF144091">
    <property type="entry name" value="Rhomboid-like"/>
    <property type="match status" value="1"/>
</dbReference>
<keyword evidence="4" id="KW-0378">Hydrolase</keyword>
<sequence>MIFIRYEDWRSYLRYYPVTSLLLAANIVMFIVELLNGGSTNGYTLLRLGAVTNVPPFDAEWWRLFTAMFLHSGLMHLVSNCFAILVFAPPLERLMGHFKYLLLYIFSGVIGNIISLAVYHRSSGLHLSVGASGAVYGVYGAFLFIALLQRNLIDESSRKTLYSLLMVGVVYSLVVTQINWVAHFGGLLGGFVLYAILSRFIKNH</sequence>
<name>A0A3S9V1A4_9BACL</name>
<comment type="subcellular location">
    <subcellularLocation>
        <location evidence="1">Membrane</location>
        <topology evidence="1">Multi-pass membrane protein</topology>
    </subcellularLocation>
</comment>
<evidence type="ECO:0000256" key="6">
    <source>
        <dbReference type="ARBA" id="ARBA00023136"/>
    </source>
</evidence>
<feature type="transmembrane region" description="Helical" evidence="7">
    <location>
        <begin position="64"/>
        <end position="88"/>
    </location>
</feature>
<keyword evidence="10" id="KW-1185">Reference proteome</keyword>
<proteinExistence type="inferred from homology"/>
<dbReference type="PANTHER" id="PTHR43731:SF14">
    <property type="entry name" value="PRESENILIN-ASSOCIATED RHOMBOID-LIKE PROTEIN, MITOCHONDRIAL"/>
    <property type="match status" value="1"/>
</dbReference>
<feature type="transmembrane region" description="Helical" evidence="7">
    <location>
        <begin position="160"/>
        <end position="178"/>
    </location>
</feature>
<organism evidence="9 10">
    <name type="scientific">Paenibacillus lutimineralis</name>
    <dbReference type="NCBI Taxonomy" id="2707005"/>
    <lineage>
        <taxon>Bacteria</taxon>
        <taxon>Bacillati</taxon>
        <taxon>Bacillota</taxon>
        <taxon>Bacilli</taxon>
        <taxon>Bacillales</taxon>
        <taxon>Paenibacillaceae</taxon>
        <taxon>Paenibacillus</taxon>
    </lineage>
</organism>
<dbReference type="InterPro" id="IPR050925">
    <property type="entry name" value="Rhomboid_protease_S54"/>
</dbReference>
<evidence type="ECO:0000256" key="3">
    <source>
        <dbReference type="ARBA" id="ARBA00022692"/>
    </source>
</evidence>
<feature type="transmembrane region" description="Helical" evidence="7">
    <location>
        <begin position="125"/>
        <end position="148"/>
    </location>
</feature>
<reference evidence="10" key="1">
    <citation type="submission" date="2018-12" db="EMBL/GenBank/DDBJ databases">
        <title>Complete genome sequence of Paenibacillus sp. MBLB1234.</title>
        <authorList>
            <person name="Nam Y.-D."/>
            <person name="Kang J."/>
            <person name="Chung W.-H."/>
            <person name="Park Y.S."/>
        </authorList>
    </citation>
    <scope>NUCLEOTIDE SEQUENCE [LARGE SCALE GENOMIC DNA]</scope>
    <source>
        <strain evidence="10">MBLB1234</strain>
    </source>
</reference>
<keyword evidence="9" id="KW-0645">Protease</keyword>